<proteinExistence type="predicted"/>
<dbReference type="EMBL" id="PUHP01000018">
    <property type="protein sequence ID" value="TQN74874.1"/>
    <property type="molecule type" value="Genomic_DNA"/>
</dbReference>
<feature type="region of interest" description="Disordered" evidence="1">
    <location>
        <begin position="268"/>
        <end position="312"/>
    </location>
</feature>
<dbReference type="OrthoDB" id="4579481at2759"/>
<reference evidence="2 3" key="1">
    <citation type="journal article" date="2019" name="Sci. Rep.">
        <title>Colletotrichum shisoi sp. nov., an anthracnose pathogen of Perilla frutescens in Japan: molecular phylogenetic, morphological and genomic evidence.</title>
        <authorList>
            <person name="Gan P."/>
            <person name="Tsushima A."/>
            <person name="Hiroyama R."/>
            <person name="Narusaka M."/>
            <person name="Takano Y."/>
            <person name="Narusaka Y."/>
            <person name="Kawaradani M."/>
            <person name="Damm U."/>
            <person name="Shirasu K."/>
        </authorList>
    </citation>
    <scope>NUCLEOTIDE SEQUENCE [LARGE SCALE GENOMIC DNA]</scope>
    <source>
        <strain evidence="2 3">PG-2018a</strain>
    </source>
</reference>
<feature type="region of interest" description="Disordered" evidence="1">
    <location>
        <begin position="185"/>
        <end position="211"/>
    </location>
</feature>
<dbReference type="AlphaFoldDB" id="A0A5Q4CAA6"/>
<evidence type="ECO:0000313" key="2">
    <source>
        <dbReference type="EMBL" id="TQN74874.1"/>
    </source>
</evidence>
<gene>
    <name evidence="2" type="ORF">CSHISOI_00555</name>
</gene>
<feature type="compositionally biased region" description="Polar residues" evidence="1">
    <location>
        <begin position="191"/>
        <end position="202"/>
    </location>
</feature>
<protein>
    <submittedName>
        <fullName evidence="2">Uncharacterized protein</fullName>
    </submittedName>
</protein>
<evidence type="ECO:0000313" key="3">
    <source>
        <dbReference type="Proteomes" id="UP000326340"/>
    </source>
</evidence>
<comment type="caution">
    <text evidence="2">The sequence shown here is derived from an EMBL/GenBank/DDBJ whole genome shotgun (WGS) entry which is preliminary data.</text>
</comment>
<dbReference type="Proteomes" id="UP000326340">
    <property type="component" value="Unassembled WGS sequence"/>
</dbReference>
<accession>A0A5Q4CAA6</accession>
<keyword evidence="3" id="KW-1185">Reference proteome</keyword>
<organism evidence="2 3">
    <name type="scientific">Colletotrichum shisoi</name>
    <dbReference type="NCBI Taxonomy" id="2078593"/>
    <lineage>
        <taxon>Eukaryota</taxon>
        <taxon>Fungi</taxon>
        <taxon>Dikarya</taxon>
        <taxon>Ascomycota</taxon>
        <taxon>Pezizomycotina</taxon>
        <taxon>Sordariomycetes</taxon>
        <taxon>Hypocreomycetidae</taxon>
        <taxon>Glomerellales</taxon>
        <taxon>Glomerellaceae</taxon>
        <taxon>Colletotrichum</taxon>
        <taxon>Colletotrichum destructivum species complex</taxon>
    </lineage>
</organism>
<sequence>MGKKTYEADSDSDMEDGGAKLNAPTQNAVVKSTDAMDLDVPPTPAEKKQAAAIARAERALRRKQRREELAAPGASQISSMASAPNPDSQPASPTTNGQDRRSRRKKTERKSPVKTDKFEEVVGDKAEEKVEDEIKKTAEEKAEQTPAAEVEISGEPAIAPAPASAVDAEPLPFVIDVTRGKVEPANASVAGDSTSNAPSSVSGIDPQHQGLNRAARRRLMQIENRRLAIQKELGLASDSDERRAEVDSLLATWTAQFDERIEARAAKKAAKKAESIAKGKLLTGRNANNYEKQKQIKKQKQKEALRARQQCS</sequence>
<evidence type="ECO:0000256" key="1">
    <source>
        <dbReference type="SAM" id="MobiDB-lite"/>
    </source>
</evidence>
<feature type="compositionally biased region" description="Basic and acidic residues" evidence="1">
    <location>
        <begin position="109"/>
        <end position="143"/>
    </location>
</feature>
<feature type="region of interest" description="Disordered" evidence="1">
    <location>
        <begin position="1"/>
        <end position="164"/>
    </location>
</feature>
<feature type="compositionally biased region" description="Basic and acidic residues" evidence="1">
    <location>
        <begin position="45"/>
        <end position="69"/>
    </location>
</feature>
<name>A0A5Q4CAA6_9PEZI</name>
<feature type="compositionally biased region" description="Basic and acidic residues" evidence="1">
    <location>
        <begin position="268"/>
        <end position="277"/>
    </location>
</feature>
<feature type="compositionally biased region" description="Polar residues" evidence="1">
    <location>
        <begin position="75"/>
        <end position="97"/>
    </location>
</feature>